<dbReference type="Gene3D" id="3.30.1490.40">
    <property type="match status" value="1"/>
</dbReference>
<dbReference type="AlphaFoldDB" id="A0AAV7PK72"/>
<accession>A0AAV7PK72</accession>
<dbReference type="GO" id="GO:0008380">
    <property type="term" value="P:RNA splicing"/>
    <property type="evidence" value="ECO:0007669"/>
    <property type="project" value="UniProtKB-KW"/>
</dbReference>
<sequence>MSKRKVTFEEGAVDEQLEGLHLPKKKFEQTTGVSGPGSRFKVKHSLDSDEEDDDDDEGGNDSTKYDILNAEDVEGQESATVDFEDGVRITPFNLKEEMEEGHFDSEGNYFVNKETLIRDNWLDNIDWVKVKDQGLGQRKTILVKQGDDETKDEDDDDDDDDDDMDAKGRTPLEKKALLEGLLEMLQPGETVAKAIRRLGVRGPKELALPRKWKPRKPKEGEPASVVQEEEPVDEAEKLRKGQLERLTGLADQMVARGVYEIYQDTCEKLAFRLKMLTAVPASVPTGPVAEHEPLDMFADEIDENKLSKQQAKQQEEKEEKAMLDDTMWEYRWENNDKAELYGPFSSAQMQDWVDQGYFEEGVYCRKVLSSGGQFYNSRRIDFDLYT</sequence>
<evidence type="ECO:0000256" key="14">
    <source>
        <dbReference type="SAM" id="MobiDB-lite"/>
    </source>
</evidence>
<evidence type="ECO:0000313" key="16">
    <source>
        <dbReference type="EMBL" id="KAJ1126148.1"/>
    </source>
</evidence>
<evidence type="ECO:0000256" key="10">
    <source>
        <dbReference type="ARBA" id="ARBA00023242"/>
    </source>
</evidence>
<keyword evidence="8" id="KW-0007">Acetylation</keyword>
<feature type="region of interest" description="Disordered" evidence="14">
    <location>
        <begin position="141"/>
        <end position="171"/>
    </location>
</feature>
<feature type="region of interest" description="Disordered" evidence="14">
    <location>
        <begin position="19"/>
        <end position="79"/>
    </location>
</feature>
<dbReference type="PANTHER" id="PTHR13138">
    <property type="entry name" value="PROTEIN LIN1"/>
    <property type="match status" value="1"/>
</dbReference>
<evidence type="ECO:0000256" key="11">
    <source>
        <dbReference type="ARBA" id="ARBA00056564"/>
    </source>
</evidence>
<evidence type="ECO:0000256" key="4">
    <source>
        <dbReference type="ARBA" id="ARBA00022499"/>
    </source>
</evidence>
<name>A0AAV7PK72_PLEWA</name>
<evidence type="ECO:0000313" key="17">
    <source>
        <dbReference type="Proteomes" id="UP001066276"/>
    </source>
</evidence>
<dbReference type="PANTHER" id="PTHR13138:SF3">
    <property type="entry name" value="CD2 ANTIGEN CYTOPLASMIC TAIL-BINDING PROTEIN 2"/>
    <property type="match status" value="1"/>
</dbReference>
<gene>
    <name evidence="16" type="ORF">NDU88_004557</name>
</gene>
<dbReference type="Proteomes" id="UP001066276">
    <property type="component" value="Chromosome 7"/>
</dbReference>
<evidence type="ECO:0000256" key="2">
    <source>
        <dbReference type="ARBA" id="ARBA00004496"/>
    </source>
</evidence>
<evidence type="ECO:0000256" key="8">
    <source>
        <dbReference type="ARBA" id="ARBA00022990"/>
    </source>
</evidence>
<evidence type="ECO:0000256" key="5">
    <source>
        <dbReference type="ARBA" id="ARBA00022553"/>
    </source>
</evidence>
<dbReference type="GO" id="GO:0005682">
    <property type="term" value="C:U5 snRNP"/>
    <property type="evidence" value="ECO:0007669"/>
    <property type="project" value="InterPro"/>
</dbReference>
<keyword evidence="10" id="KW-0539">Nucleus</keyword>
<evidence type="ECO:0000256" key="9">
    <source>
        <dbReference type="ARBA" id="ARBA00023187"/>
    </source>
</evidence>
<dbReference type="PROSITE" id="PS50829">
    <property type="entry name" value="GYF"/>
    <property type="match status" value="1"/>
</dbReference>
<evidence type="ECO:0000256" key="13">
    <source>
        <dbReference type="ARBA" id="ARBA00070924"/>
    </source>
</evidence>
<feature type="region of interest" description="Disordered" evidence="14">
    <location>
        <begin position="212"/>
        <end position="233"/>
    </location>
</feature>
<evidence type="ECO:0000256" key="6">
    <source>
        <dbReference type="ARBA" id="ARBA00022664"/>
    </source>
</evidence>
<evidence type="ECO:0000256" key="12">
    <source>
        <dbReference type="ARBA" id="ARBA00064937"/>
    </source>
</evidence>
<dbReference type="SUPFAM" id="SSF55277">
    <property type="entry name" value="GYF domain"/>
    <property type="match status" value="1"/>
</dbReference>
<keyword evidence="4" id="KW-1017">Isopeptide bond</keyword>
<feature type="compositionally biased region" description="Acidic residues" evidence="14">
    <location>
        <begin position="149"/>
        <end position="164"/>
    </location>
</feature>
<dbReference type="Pfam" id="PF02213">
    <property type="entry name" value="GYF"/>
    <property type="match status" value="1"/>
</dbReference>
<dbReference type="CDD" id="cd00072">
    <property type="entry name" value="GYF"/>
    <property type="match status" value="1"/>
</dbReference>
<feature type="compositionally biased region" description="Acidic residues" evidence="14">
    <location>
        <begin position="48"/>
        <end position="59"/>
    </location>
</feature>
<keyword evidence="6" id="KW-0507">mRNA processing</keyword>
<keyword evidence="17" id="KW-1185">Reference proteome</keyword>
<evidence type="ECO:0000256" key="1">
    <source>
        <dbReference type="ARBA" id="ARBA00004123"/>
    </source>
</evidence>
<evidence type="ECO:0000256" key="7">
    <source>
        <dbReference type="ARBA" id="ARBA00022843"/>
    </source>
</evidence>
<comment type="subcellular location">
    <subcellularLocation>
        <location evidence="2">Cytoplasm</location>
    </subcellularLocation>
    <subcellularLocation>
        <location evidence="1">Nucleus</location>
    </subcellularLocation>
</comment>
<keyword evidence="3" id="KW-0963">Cytoplasm</keyword>
<organism evidence="16 17">
    <name type="scientific">Pleurodeles waltl</name>
    <name type="common">Iberian ribbed newt</name>
    <dbReference type="NCBI Taxonomy" id="8319"/>
    <lineage>
        <taxon>Eukaryota</taxon>
        <taxon>Metazoa</taxon>
        <taxon>Chordata</taxon>
        <taxon>Craniata</taxon>
        <taxon>Vertebrata</taxon>
        <taxon>Euteleostomi</taxon>
        <taxon>Amphibia</taxon>
        <taxon>Batrachia</taxon>
        <taxon>Caudata</taxon>
        <taxon>Salamandroidea</taxon>
        <taxon>Salamandridae</taxon>
        <taxon>Pleurodelinae</taxon>
        <taxon>Pleurodeles</taxon>
    </lineage>
</organism>
<comment type="caution">
    <text evidence="16">The sequence shown here is derived from an EMBL/GenBank/DDBJ whole genome shotgun (WGS) entry which is preliminary data.</text>
</comment>
<dbReference type="FunFam" id="3.30.1490.40:FF:000002">
    <property type="entry name" value="CD2 antigen cytoplasmic tail-binding protein 2"/>
    <property type="match status" value="1"/>
</dbReference>
<reference evidence="16" key="1">
    <citation type="journal article" date="2022" name="bioRxiv">
        <title>Sequencing and chromosome-scale assembly of the giantPleurodeles waltlgenome.</title>
        <authorList>
            <person name="Brown T."/>
            <person name="Elewa A."/>
            <person name="Iarovenko S."/>
            <person name="Subramanian E."/>
            <person name="Araus A.J."/>
            <person name="Petzold A."/>
            <person name="Susuki M."/>
            <person name="Suzuki K.-i.T."/>
            <person name="Hayashi T."/>
            <person name="Toyoda A."/>
            <person name="Oliveira C."/>
            <person name="Osipova E."/>
            <person name="Leigh N.D."/>
            <person name="Simon A."/>
            <person name="Yun M.H."/>
        </authorList>
    </citation>
    <scope>NUCLEOTIDE SEQUENCE</scope>
    <source>
        <strain evidence="16">20211129_DDA</strain>
        <tissue evidence="16">Liver</tissue>
    </source>
</reference>
<protein>
    <recommendedName>
        <fullName evidence="13">CD2 antigen cytoplasmic tail-binding protein 2</fullName>
    </recommendedName>
</protein>
<comment type="subunit">
    <text evidence="12">Component of the U5 snRNP complex composed of the U5 snRNA and at least PRPF6, PRPF8, SNRNP200, EFTUD2, SNRNP40, DDX23, TXNL4A and CD2BP2. Interacts directly with TXNL4A and PRPF6. Interacts (via GYF domain) with CD2 (via Pro-rich sequence in the cytoplasmic domain). Interacts with PQBP1.</text>
</comment>
<feature type="domain" description="GYF" evidence="15">
    <location>
        <begin position="325"/>
        <end position="383"/>
    </location>
</feature>
<keyword evidence="7" id="KW-0832">Ubl conjugation</keyword>
<dbReference type="EMBL" id="JANPWB010000011">
    <property type="protein sequence ID" value="KAJ1126148.1"/>
    <property type="molecule type" value="Genomic_DNA"/>
</dbReference>
<dbReference type="InterPro" id="IPR035445">
    <property type="entry name" value="GYF-like_dom_sf"/>
</dbReference>
<dbReference type="SMART" id="SM00444">
    <property type="entry name" value="GYF"/>
    <property type="match status" value="1"/>
</dbReference>
<evidence type="ECO:0000256" key="3">
    <source>
        <dbReference type="ARBA" id="ARBA00022490"/>
    </source>
</evidence>
<dbReference type="GO" id="GO:0005737">
    <property type="term" value="C:cytoplasm"/>
    <property type="evidence" value="ECO:0007669"/>
    <property type="project" value="UniProtKB-SubCell"/>
</dbReference>
<proteinExistence type="predicted"/>
<dbReference type="InterPro" id="IPR039905">
    <property type="entry name" value="CD2BP2/Lin1"/>
</dbReference>
<evidence type="ECO:0000259" key="15">
    <source>
        <dbReference type="PROSITE" id="PS50829"/>
    </source>
</evidence>
<keyword evidence="9" id="KW-0508">mRNA splicing</keyword>
<dbReference type="InterPro" id="IPR003169">
    <property type="entry name" value="GYF"/>
</dbReference>
<dbReference type="GO" id="GO:0006397">
    <property type="term" value="P:mRNA processing"/>
    <property type="evidence" value="ECO:0007669"/>
    <property type="project" value="UniProtKB-KW"/>
</dbReference>
<comment type="function">
    <text evidence="11">Involved in pre-mRNA splicing as component of the U5 snRNP complex that is involved in spliceosome assembly.</text>
</comment>
<keyword evidence="5" id="KW-0597">Phosphoprotein</keyword>